<proteinExistence type="predicted"/>
<reference evidence="3" key="1">
    <citation type="submission" date="2017-04" db="EMBL/GenBank/DDBJ databases">
        <authorList>
            <person name="Varghese N."/>
            <person name="Submissions S."/>
        </authorList>
    </citation>
    <scope>NUCLEOTIDE SEQUENCE [LARGE SCALE GENOMIC DNA]</scope>
    <source>
        <strain evidence="3">RKEM611</strain>
    </source>
</reference>
<feature type="transmembrane region" description="Helical" evidence="1">
    <location>
        <begin position="6"/>
        <end position="27"/>
    </location>
</feature>
<keyword evidence="1" id="KW-0812">Transmembrane</keyword>
<keyword evidence="1" id="KW-1133">Transmembrane helix</keyword>
<keyword evidence="3" id="KW-1185">Reference proteome</keyword>
<dbReference type="AlphaFoldDB" id="A0A1Y6C4U5"/>
<dbReference type="EMBL" id="FWZT01000010">
    <property type="protein sequence ID" value="SMF34505.1"/>
    <property type="molecule type" value="Genomic_DNA"/>
</dbReference>
<dbReference type="Proteomes" id="UP000192907">
    <property type="component" value="Unassembled WGS sequence"/>
</dbReference>
<dbReference type="OrthoDB" id="9974755at2"/>
<evidence type="ECO:0000313" key="3">
    <source>
        <dbReference type="Proteomes" id="UP000192907"/>
    </source>
</evidence>
<dbReference type="STRING" id="1513793.SAMN06296036_110144"/>
<dbReference type="RefSeq" id="WP_132320916.1">
    <property type="nucleotide sequence ID" value="NZ_FWZT01000010.1"/>
</dbReference>
<organism evidence="2 3">
    <name type="scientific">Pseudobacteriovorax antillogorgiicola</name>
    <dbReference type="NCBI Taxonomy" id="1513793"/>
    <lineage>
        <taxon>Bacteria</taxon>
        <taxon>Pseudomonadati</taxon>
        <taxon>Bdellovibrionota</taxon>
        <taxon>Oligoflexia</taxon>
        <taxon>Oligoflexales</taxon>
        <taxon>Pseudobacteriovoracaceae</taxon>
        <taxon>Pseudobacteriovorax</taxon>
    </lineage>
</organism>
<protein>
    <submittedName>
        <fullName evidence="2">Uncharacterized protein</fullName>
    </submittedName>
</protein>
<accession>A0A1Y6C4U5</accession>
<sequence length="158" mass="17867">MNGHTIRYLIIFSLLAVLGGFLGRAMYVTVTVRGLRAEARLMLSYLHTLQKAQRMESDRYMSFDQFYGAPLKGQDNCQQPEGAARLGFLLKWCHSESASPLRYAYRVRETTDGFIGEAHAGSASDGGSFVCFGFHEEDIWQIDKKRSLSHINSCRSKF</sequence>
<evidence type="ECO:0000256" key="1">
    <source>
        <dbReference type="SAM" id="Phobius"/>
    </source>
</evidence>
<gene>
    <name evidence="2" type="ORF">SAMN06296036_110144</name>
</gene>
<name>A0A1Y6C4U5_9BACT</name>
<evidence type="ECO:0000313" key="2">
    <source>
        <dbReference type="EMBL" id="SMF34505.1"/>
    </source>
</evidence>
<keyword evidence="1" id="KW-0472">Membrane</keyword>